<proteinExistence type="predicted"/>
<name>A0AAD4P1K1_PERFH</name>
<dbReference type="GO" id="GO:0008270">
    <property type="term" value="F:zinc ion binding"/>
    <property type="evidence" value="ECO:0007669"/>
    <property type="project" value="UniProtKB-KW"/>
</dbReference>
<dbReference type="PROSITE" id="PS50016">
    <property type="entry name" value="ZF_PHD_2"/>
    <property type="match status" value="1"/>
</dbReference>
<feature type="compositionally biased region" description="Low complexity" evidence="5">
    <location>
        <begin position="448"/>
        <end position="459"/>
    </location>
</feature>
<dbReference type="GO" id="GO:0003682">
    <property type="term" value="F:chromatin binding"/>
    <property type="evidence" value="ECO:0007669"/>
    <property type="project" value="InterPro"/>
</dbReference>
<dbReference type="InterPro" id="IPR001965">
    <property type="entry name" value="Znf_PHD"/>
</dbReference>
<sequence length="866" mass="93886">MESAVENSEAGSEPVGEKRAAEEELGVLKDAPPTKRSRGPGERRLVGDVRKVAEMVLVLAAMGKMRGGKGPSDVEKGLMAEARDKLAKVCEGFAPKDVFPRDAFGGVIEDLGLNKLKEQRLGFRPPKMSIAEKLLVSKRKMEKAENFSLPSTPHSSRLHPNSGSAVESRNMAHPVRMPQPEKSSHISMSSGSFQSPSPLAHTTAANTAPLPYQLPTSEIRPVVSSALPSGHLNSAALPRVSHLRSDGRPNGSPHPPQIQANYSANSSVRTPTWSVQPQPALSKPASDNKVPVNMSLRVEGTAGVISGLAPQTTARAVASQMLGPPSQGTSHVQPPSLGNTHAEVGKIVQKLLQPRVSDRPTWIPPSRDYMSKALTCQICMSMVTEIDSILICDACEKGYHLKCLQTNNPKGVPRGEWHCGKCLSLSNGKPLPPKYGRVMRNVNTPKVSSNSETTPSTPSKLHGASDDKVSQMKVMVNGNATMENCSSGVVGNNYSHQTSGPERKESKEMQENDNASIGTKMDDMISSGTSPNNFMKTSSAANVSSVNSSDEKRDVVKVSDMKLNSSTEPVMVLSSSDKSQAIPNAVEANTSKQPLENHFVVRDSKESHGNESSNNTNHLKEQEVVHDNPPEIAAKAGAMDQHNSSSESLHPVNWVGDPIQILDGKVYYPSCCVSGHLYKLRDHVLIRFDNDKLVPSKLQAMWEDKTTTAKWVMVNQCYFPGDLPEAVGRPCGLESSEVYESTCSRSLMAGSIEGPCEVLPPRRFAEESDRRIRSDRQINDRLPPLYLCNHGGCSDEPLCPQHVIISEDAKNGYMMKQKGYSGIFPVKECCRVISLCVTGSKSGTFTVKQDAQIQFCVQYLALNCSL</sequence>
<feature type="domain" description="BAH" evidence="7">
    <location>
        <begin position="676"/>
        <end position="803"/>
    </location>
</feature>
<evidence type="ECO:0000256" key="3">
    <source>
        <dbReference type="ARBA" id="ARBA00022833"/>
    </source>
</evidence>
<dbReference type="Pfam" id="PF25073">
    <property type="entry name" value="DUF7797"/>
    <property type="match status" value="1"/>
</dbReference>
<gene>
    <name evidence="8" type="ORF">C2S53_003514</name>
</gene>
<feature type="compositionally biased region" description="Polar residues" evidence="5">
    <location>
        <begin position="486"/>
        <end position="500"/>
    </location>
</feature>
<feature type="compositionally biased region" description="Polar residues" evidence="5">
    <location>
        <begin position="258"/>
        <end position="279"/>
    </location>
</feature>
<feature type="region of interest" description="Disordered" evidence="5">
    <location>
        <begin position="320"/>
        <end position="339"/>
    </location>
</feature>
<reference evidence="8 9" key="1">
    <citation type="journal article" date="2021" name="Nat. Commun.">
        <title>Incipient diploidization of the medicinal plant Perilla within 10,000 years.</title>
        <authorList>
            <person name="Zhang Y."/>
            <person name="Shen Q."/>
            <person name="Leng L."/>
            <person name="Zhang D."/>
            <person name="Chen S."/>
            <person name="Shi Y."/>
            <person name="Ning Z."/>
            <person name="Chen S."/>
        </authorList>
    </citation>
    <scope>NUCLEOTIDE SEQUENCE [LARGE SCALE GENOMIC DNA]</scope>
    <source>
        <strain evidence="9">cv. PC099</strain>
    </source>
</reference>
<evidence type="ECO:0000259" key="6">
    <source>
        <dbReference type="PROSITE" id="PS50016"/>
    </source>
</evidence>
<accession>A0AAD4P1K1</accession>
<keyword evidence="1" id="KW-0479">Metal-binding</keyword>
<dbReference type="Gene3D" id="3.30.40.10">
    <property type="entry name" value="Zinc/RING finger domain, C3HC4 (zinc finger)"/>
    <property type="match status" value="1"/>
</dbReference>
<dbReference type="InterPro" id="IPR019787">
    <property type="entry name" value="Znf_PHD-finger"/>
</dbReference>
<dbReference type="InterPro" id="IPR056699">
    <property type="entry name" value="DUF7797"/>
</dbReference>
<dbReference type="Gene3D" id="2.30.30.490">
    <property type="match status" value="1"/>
</dbReference>
<protein>
    <recommendedName>
        <fullName evidence="10">PHD finger protein</fullName>
    </recommendedName>
</protein>
<feature type="region of interest" description="Disordered" evidence="5">
    <location>
        <begin position="146"/>
        <end position="202"/>
    </location>
</feature>
<evidence type="ECO:0000256" key="1">
    <source>
        <dbReference type="ARBA" id="ARBA00022723"/>
    </source>
</evidence>
<dbReference type="InterPro" id="IPR013083">
    <property type="entry name" value="Znf_RING/FYVE/PHD"/>
</dbReference>
<feature type="compositionally biased region" description="Polar residues" evidence="5">
    <location>
        <begin position="326"/>
        <end position="339"/>
    </location>
</feature>
<keyword evidence="3" id="KW-0862">Zinc</keyword>
<comment type="caution">
    <text evidence="8">The sequence shown here is derived from an EMBL/GenBank/DDBJ whole genome shotgun (WGS) entry which is preliminary data.</text>
</comment>
<feature type="region of interest" description="Disordered" evidence="5">
    <location>
        <begin position="444"/>
        <end position="467"/>
    </location>
</feature>
<feature type="compositionally biased region" description="Basic and acidic residues" evidence="5">
    <location>
        <begin position="501"/>
        <end position="510"/>
    </location>
</feature>
<dbReference type="PANTHER" id="PTHR47527">
    <property type="entry name" value="RING/FYVE/PHD ZINC FINGER SUPERFAMILY PROTEIN"/>
    <property type="match status" value="1"/>
</dbReference>
<keyword evidence="9" id="KW-1185">Reference proteome</keyword>
<feature type="region of interest" description="Disordered" evidence="5">
    <location>
        <begin position="242"/>
        <end position="288"/>
    </location>
</feature>
<feature type="compositionally biased region" description="Low complexity" evidence="5">
    <location>
        <begin position="187"/>
        <end position="197"/>
    </location>
</feature>
<dbReference type="InterPro" id="IPR011011">
    <property type="entry name" value="Znf_FYVE_PHD"/>
</dbReference>
<feature type="region of interest" description="Disordered" evidence="5">
    <location>
        <begin position="1"/>
        <end position="45"/>
    </location>
</feature>
<dbReference type="InterPro" id="IPR001025">
    <property type="entry name" value="BAH_dom"/>
</dbReference>
<keyword evidence="2 4" id="KW-0863">Zinc-finger</keyword>
<evidence type="ECO:0000313" key="8">
    <source>
        <dbReference type="EMBL" id="KAH6822687.1"/>
    </source>
</evidence>
<evidence type="ECO:0000313" key="9">
    <source>
        <dbReference type="Proteomes" id="UP001190926"/>
    </source>
</evidence>
<organism evidence="8 9">
    <name type="scientific">Perilla frutescens var. hirtella</name>
    <name type="common">Perilla citriodora</name>
    <name type="synonym">Perilla setoyensis</name>
    <dbReference type="NCBI Taxonomy" id="608512"/>
    <lineage>
        <taxon>Eukaryota</taxon>
        <taxon>Viridiplantae</taxon>
        <taxon>Streptophyta</taxon>
        <taxon>Embryophyta</taxon>
        <taxon>Tracheophyta</taxon>
        <taxon>Spermatophyta</taxon>
        <taxon>Magnoliopsida</taxon>
        <taxon>eudicotyledons</taxon>
        <taxon>Gunneridae</taxon>
        <taxon>Pentapetalae</taxon>
        <taxon>asterids</taxon>
        <taxon>lamiids</taxon>
        <taxon>Lamiales</taxon>
        <taxon>Lamiaceae</taxon>
        <taxon>Nepetoideae</taxon>
        <taxon>Elsholtzieae</taxon>
        <taxon>Perilla</taxon>
    </lineage>
</organism>
<evidence type="ECO:0000259" key="7">
    <source>
        <dbReference type="PROSITE" id="PS51038"/>
    </source>
</evidence>
<dbReference type="Pfam" id="PF00628">
    <property type="entry name" value="PHD"/>
    <property type="match status" value="1"/>
</dbReference>
<dbReference type="PANTHER" id="PTHR47527:SF3">
    <property type="entry name" value="RING_FYVE_PHD ZINC FINGER SUPERFAMILY PROTEIN"/>
    <property type="match status" value="1"/>
</dbReference>
<feature type="region of interest" description="Disordered" evidence="5">
    <location>
        <begin position="486"/>
        <end position="511"/>
    </location>
</feature>
<dbReference type="PROSITE" id="PS51038">
    <property type="entry name" value="BAH"/>
    <property type="match status" value="1"/>
</dbReference>
<dbReference type="PROSITE" id="PS01359">
    <property type="entry name" value="ZF_PHD_1"/>
    <property type="match status" value="1"/>
</dbReference>
<dbReference type="SUPFAM" id="SSF57903">
    <property type="entry name" value="FYVE/PHD zinc finger"/>
    <property type="match status" value="1"/>
</dbReference>
<dbReference type="Proteomes" id="UP001190926">
    <property type="component" value="Unassembled WGS sequence"/>
</dbReference>
<evidence type="ECO:0000256" key="5">
    <source>
        <dbReference type="SAM" id="MobiDB-lite"/>
    </source>
</evidence>
<dbReference type="EMBL" id="SDAM02001188">
    <property type="protein sequence ID" value="KAH6822687.1"/>
    <property type="molecule type" value="Genomic_DNA"/>
</dbReference>
<feature type="domain" description="PHD-type" evidence="6">
    <location>
        <begin position="373"/>
        <end position="425"/>
    </location>
</feature>
<evidence type="ECO:0008006" key="10">
    <source>
        <dbReference type="Google" id="ProtNLM"/>
    </source>
</evidence>
<feature type="compositionally biased region" description="Polar residues" evidence="5">
    <location>
        <begin position="1"/>
        <end position="10"/>
    </location>
</feature>
<dbReference type="InterPro" id="IPR019786">
    <property type="entry name" value="Zinc_finger_PHD-type_CS"/>
</dbReference>
<evidence type="ECO:0000256" key="4">
    <source>
        <dbReference type="PROSITE-ProRule" id="PRU00146"/>
    </source>
</evidence>
<dbReference type="AlphaFoldDB" id="A0AAD4P1K1"/>
<dbReference type="InterPro" id="IPR043151">
    <property type="entry name" value="BAH_sf"/>
</dbReference>
<dbReference type="SMART" id="SM00249">
    <property type="entry name" value="PHD"/>
    <property type="match status" value="1"/>
</dbReference>
<evidence type="ECO:0000256" key="2">
    <source>
        <dbReference type="ARBA" id="ARBA00022771"/>
    </source>
</evidence>
<feature type="compositionally biased region" description="Polar residues" evidence="5">
    <location>
        <begin position="148"/>
        <end position="167"/>
    </location>
</feature>